<evidence type="ECO:0000259" key="6">
    <source>
        <dbReference type="PROSITE" id="PS50111"/>
    </source>
</evidence>
<keyword evidence="5" id="KW-0812">Transmembrane</keyword>
<dbReference type="SMART" id="SM00283">
    <property type="entry name" value="MA"/>
    <property type="match status" value="1"/>
</dbReference>
<feature type="coiled-coil region" evidence="3">
    <location>
        <begin position="98"/>
        <end position="146"/>
    </location>
</feature>
<dbReference type="STRING" id="1513793.SAMN06296036_12532"/>
<dbReference type="AlphaFoldDB" id="A0A1Y6CR40"/>
<keyword evidence="3" id="KW-0175">Coiled coil</keyword>
<evidence type="ECO:0000256" key="2">
    <source>
        <dbReference type="PROSITE-ProRule" id="PRU00284"/>
    </source>
</evidence>
<evidence type="ECO:0000313" key="7">
    <source>
        <dbReference type="EMBL" id="SMF69630.1"/>
    </source>
</evidence>
<dbReference type="Proteomes" id="UP000192907">
    <property type="component" value="Unassembled WGS sequence"/>
</dbReference>
<name>A0A1Y6CR40_9BACT</name>
<keyword evidence="5" id="KW-1133">Transmembrane helix</keyword>
<dbReference type="OrthoDB" id="369661at2"/>
<protein>
    <submittedName>
        <fullName evidence="7">Methyl-accepting chemotaxis protein (MCP) signalling domain-containing protein</fullName>
    </submittedName>
</protein>
<evidence type="ECO:0000313" key="8">
    <source>
        <dbReference type="Proteomes" id="UP000192907"/>
    </source>
</evidence>
<evidence type="ECO:0000256" key="5">
    <source>
        <dbReference type="SAM" id="Phobius"/>
    </source>
</evidence>
<dbReference type="GO" id="GO:0007165">
    <property type="term" value="P:signal transduction"/>
    <property type="evidence" value="ECO:0007669"/>
    <property type="project" value="UniProtKB-KW"/>
</dbReference>
<evidence type="ECO:0000256" key="4">
    <source>
        <dbReference type="SAM" id="MobiDB-lite"/>
    </source>
</evidence>
<keyword evidence="5" id="KW-0472">Membrane</keyword>
<dbReference type="PROSITE" id="PS50111">
    <property type="entry name" value="CHEMOTAXIS_TRANSDUC_2"/>
    <property type="match status" value="1"/>
</dbReference>
<dbReference type="GO" id="GO:0016020">
    <property type="term" value="C:membrane"/>
    <property type="evidence" value="ECO:0007669"/>
    <property type="project" value="InterPro"/>
</dbReference>
<accession>A0A1Y6CR40</accession>
<dbReference type="PANTHER" id="PTHR32089">
    <property type="entry name" value="METHYL-ACCEPTING CHEMOTAXIS PROTEIN MCPB"/>
    <property type="match status" value="1"/>
</dbReference>
<gene>
    <name evidence="7" type="ORF">SAMN06296036_12532</name>
</gene>
<dbReference type="SUPFAM" id="SSF58104">
    <property type="entry name" value="Methyl-accepting chemotaxis protein (MCP) signaling domain"/>
    <property type="match status" value="1"/>
</dbReference>
<feature type="region of interest" description="Disordered" evidence="4">
    <location>
        <begin position="483"/>
        <end position="579"/>
    </location>
</feature>
<feature type="transmembrane region" description="Helical" evidence="5">
    <location>
        <begin position="9"/>
        <end position="27"/>
    </location>
</feature>
<sequence>MYKLVRDPFFIGGLGSIPAVVIAMAPLVSFQNFVLPLLAFLMWALLIYSAYISRKTSEAYDEISHEEIERLKVEVEQARRSDSGDFDRKIAIIKQGLEKEFEVEKASLEAKLKETEVDNNNLRVQITERNNELAQLRVSLNELKEEMANRKYGSLQGMDAHVEISTINERKRELESHLAERDEHLAAQEKLLRHILDLIPQIHNQMTAVIDHTETSAIEIGDKVRYIYEKAQEHLEESNEINKQFSGSSGGDDDESLSLSGVISVALKLLQDMTDMLEENGRLNLDYSRSIEAILENTATINKITEDIQYISDQTNLLALNAAIEAARAGEHGRGFSVVAEEVRKLSDRTNQASNDITQIVGKVNDSVEAISKSLTDNRQKTESKKQSVNQAVKSLLETARESTEVFSKLVDSSVVSSESVAQNIDQIILSLQFQDITRQEIEAAIVPIKRISSLAEEMVSKLNLMGEDRQVFKQAAGAEFVRSEPATPAAPSPAAAQPAPAETTAPKEPAKPAVESASKKSATGGEVLEFDTPDDTVEPAPSPAAAPKAEEKPAAEESSTEEEEDKEDPANRGDVLFF</sequence>
<organism evidence="7 8">
    <name type="scientific">Pseudobacteriovorax antillogorgiicola</name>
    <dbReference type="NCBI Taxonomy" id="1513793"/>
    <lineage>
        <taxon>Bacteria</taxon>
        <taxon>Pseudomonadati</taxon>
        <taxon>Bdellovibrionota</taxon>
        <taxon>Oligoflexia</taxon>
        <taxon>Oligoflexales</taxon>
        <taxon>Pseudobacteriovoracaceae</taxon>
        <taxon>Pseudobacteriovorax</taxon>
    </lineage>
</organism>
<dbReference type="Gene3D" id="1.10.287.950">
    <property type="entry name" value="Methyl-accepting chemotaxis protein"/>
    <property type="match status" value="1"/>
</dbReference>
<proteinExistence type="predicted"/>
<keyword evidence="8" id="KW-1185">Reference proteome</keyword>
<reference evidence="8" key="1">
    <citation type="submission" date="2017-04" db="EMBL/GenBank/DDBJ databases">
        <authorList>
            <person name="Varghese N."/>
            <person name="Submissions S."/>
        </authorList>
    </citation>
    <scope>NUCLEOTIDE SEQUENCE [LARGE SCALE GENOMIC DNA]</scope>
    <source>
        <strain evidence="8">RKEM611</strain>
    </source>
</reference>
<feature type="domain" description="Methyl-accepting transducer" evidence="6">
    <location>
        <begin position="289"/>
        <end position="450"/>
    </location>
</feature>
<dbReference type="InterPro" id="IPR004089">
    <property type="entry name" value="MCPsignal_dom"/>
</dbReference>
<evidence type="ECO:0000256" key="3">
    <source>
        <dbReference type="SAM" id="Coils"/>
    </source>
</evidence>
<keyword evidence="1 2" id="KW-0807">Transducer</keyword>
<feature type="compositionally biased region" description="Low complexity" evidence="4">
    <location>
        <begin position="484"/>
        <end position="517"/>
    </location>
</feature>
<dbReference type="PANTHER" id="PTHR32089:SF112">
    <property type="entry name" value="LYSOZYME-LIKE PROTEIN-RELATED"/>
    <property type="match status" value="1"/>
</dbReference>
<dbReference type="RefSeq" id="WP_132324021.1">
    <property type="nucleotide sequence ID" value="NZ_FWZT01000025.1"/>
</dbReference>
<evidence type="ECO:0000256" key="1">
    <source>
        <dbReference type="ARBA" id="ARBA00023224"/>
    </source>
</evidence>
<feature type="compositionally biased region" description="Acidic residues" evidence="4">
    <location>
        <begin position="529"/>
        <end position="538"/>
    </location>
</feature>
<dbReference type="Pfam" id="PF00015">
    <property type="entry name" value="MCPsignal"/>
    <property type="match status" value="1"/>
</dbReference>
<dbReference type="EMBL" id="FWZT01000025">
    <property type="protein sequence ID" value="SMF69630.1"/>
    <property type="molecule type" value="Genomic_DNA"/>
</dbReference>
<feature type="transmembrane region" description="Helical" evidence="5">
    <location>
        <begin position="33"/>
        <end position="51"/>
    </location>
</feature>
<feature type="compositionally biased region" description="Acidic residues" evidence="4">
    <location>
        <begin position="559"/>
        <end position="568"/>
    </location>
</feature>